<keyword evidence="3 5" id="KW-1133">Transmembrane helix</keyword>
<evidence type="ECO:0000313" key="7">
    <source>
        <dbReference type="EMBL" id="WIX83650.1"/>
    </source>
</evidence>
<evidence type="ECO:0000313" key="8">
    <source>
        <dbReference type="Proteomes" id="UP001236014"/>
    </source>
</evidence>
<dbReference type="SUPFAM" id="SSF103473">
    <property type="entry name" value="MFS general substrate transporter"/>
    <property type="match status" value="1"/>
</dbReference>
<dbReference type="PROSITE" id="PS50850">
    <property type="entry name" value="MFS"/>
    <property type="match status" value="1"/>
</dbReference>
<dbReference type="CDD" id="cd17321">
    <property type="entry name" value="MFS_MMR_MDR_like"/>
    <property type="match status" value="1"/>
</dbReference>
<dbReference type="InterPro" id="IPR011701">
    <property type="entry name" value="MFS"/>
</dbReference>
<feature type="transmembrane region" description="Helical" evidence="5">
    <location>
        <begin position="300"/>
        <end position="319"/>
    </location>
</feature>
<feature type="transmembrane region" description="Helical" evidence="5">
    <location>
        <begin position="107"/>
        <end position="129"/>
    </location>
</feature>
<dbReference type="GO" id="GO:0022857">
    <property type="term" value="F:transmembrane transporter activity"/>
    <property type="evidence" value="ECO:0007669"/>
    <property type="project" value="InterPro"/>
</dbReference>
<keyword evidence="4 5" id="KW-0472">Membrane</keyword>
<feature type="transmembrane region" description="Helical" evidence="5">
    <location>
        <begin position="135"/>
        <end position="153"/>
    </location>
</feature>
<dbReference type="KEGG" id="acab:QRX50_24290"/>
<dbReference type="AlphaFoldDB" id="A0A9Y2MW79"/>
<dbReference type="PANTHER" id="PTHR42718">
    <property type="entry name" value="MAJOR FACILITATOR SUPERFAMILY MULTIDRUG TRANSPORTER MFSC"/>
    <property type="match status" value="1"/>
</dbReference>
<dbReference type="Gene3D" id="1.20.1720.10">
    <property type="entry name" value="Multidrug resistance protein D"/>
    <property type="match status" value="1"/>
</dbReference>
<gene>
    <name evidence="7" type="ORF">QRX50_24290</name>
</gene>
<keyword evidence="8" id="KW-1185">Reference proteome</keyword>
<evidence type="ECO:0000259" key="6">
    <source>
        <dbReference type="PROSITE" id="PS50850"/>
    </source>
</evidence>
<name>A0A9Y2MW79_9PSEU</name>
<feature type="transmembrane region" description="Helical" evidence="5">
    <location>
        <begin position="325"/>
        <end position="348"/>
    </location>
</feature>
<feature type="transmembrane region" description="Helical" evidence="5">
    <location>
        <begin position="12"/>
        <end position="37"/>
    </location>
</feature>
<dbReference type="PANTHER" id="PTHR42718:SF42">
    <property type="entry name" value="EXPORT PROTEIN"/>
    <property type="match status" value="1"/>
</dbReference>
<dbReference type="Gene3D" id="1.20.1250.20">
    <property type="entry name" value="MFS general substrate transporter like domains"/>
    <property type="match status" value="1"/>
</dbReference>
<feature type="transmembrane region" description="Helical" evidence="5">
    <location>
        <begin position="198"/>
        <end position="216"/>
    </location>
</feature>
<dbReference type="RefSeq" id="WP_285974197.1">
    <property type="nucleotide sequence ID" value="NZ_CP127294.1"/>
</dbReference>
<evidence type="ECO:0000256" key="1">
    <source>
        <dbReference type="ARBA" id="ARBA00004651"/>
    </source>
</evidence>
<organism evidence="7 8">
    <name type="scientific">Amycolatopsis carbonis</name>
    <dbReference type="NCBI Taxonomy" id="715471"/>
    <lineage>
        <taxon>Bacteria</taxon>
        <taxon>Bacillati</taxon>
        <taxon>Actinomycetota</taxon>
        <taxon>Actinomycetes</taxon>
        <taxon>Pseudonocardiales</taxon>
        <taxon>Pseudonocardiaceae</taxon>
        <taxon>Amycolatopsis</taxon>
    </lineage>
</organism>
<dbReference type="GO" id="GO:0005886">
    <property type="term" value="C:plasma membrane"/>
    <property type="evidence" value="ECO:0007669"/>
    <property type="project" value="UniProtKB-SubCell"/>
</dbReference>
<feature type="transmembrane region" description="Helical" evidence="5">
    <location>
        <begin position="360"/>
        <end position="382"/>
    </location>
</feature>
<reference evidence="7 8" key="1">
    <citation type="submission" date="2023-06" db="EMBL/GenBank/DDBJ databases">
        <authorList>
            <person name="Oyuntsetseg B."/>
            <person name="Kim S.B."/>
        </authorList>
    </citation>
    <scope>NUCLEOTIDE SEQUENCE [LARGE SCALE GENOMIC DNA]</scope>
    <source>
        <strain evidence="7 8">2-15</strain>
    </source>
</reference>
<evidence type="ECO:0000256" key="2">
    <source>
        <dbReference type="ARBA" id="ARBA00022692"/>
    </source>
</evidence>
<evidence type="ECO:0000256" key="4">
    <source>
        <dbReference type="ARBA" id="ARBA00023136"/>
    </source>
</evidence>
<dbReference type="Proteomes" id="UP001236014">
    <property type="component" value="Chromosome"/>
</dbReference>
<accession>A0A9Y2MW79</accession>
<feature type="transmembrane region" description="Helical" evidence="5">
    <location>
        <begin position="174"/>
        <end position="192"/>
    </location>
</feature>
<proteinExistence type="predicted"/>
<evidence type="ECO:0000256" key="5">
    <source>
        <dbReference type="SAM" id="Phobius"/>
    </source>
</evidence>
<sequence length="471" mass="48694">MTVALPDIGRDLGASFASLQWTVTGYTLSLASLILLAGGLGDRYGRKRIFLLGVAGFTFASVLCAAVPDVGTLIGARILQGIGGALMAPASMAILQSTIAPGDRPRAIGTWSGFAGIAGVLAPFVGGWLLSLGSWRWIFLINVPVAVIVLVVTMRHIPETRDDESSGMDWGGSALALVTLAAATYALTAIPANPGGPGALASALVAVAAGIGFVCYEQRTTSPMLPALLRKSRSFVSINVITFIVYGAFGVFSLIFTIALETVAGYSPAEAGSTLLPITIISLALSPSSGKLAARVGPRWQLTIGPVLCGAAALMALQIKPDTGYWSWVIPLECVFGLGTATMVAPLTSVALSSLPGGHVGVASAVNNAVARGAALLWIAALPPLVGLTGASYAQSEAFQPGYRLACVICAAALFVAGAVAAAVFRNHTPCDRRPLVARSLPHPLSRQLRGAKVVSTFSIPHRPDFWRRNL</sequence>
<dbReference type="InterPro" id="IPR036259">
    <property type="entry name" value="MFS_trans_sf"/>
</dbReference>
<protein>
    <submittedName>
        <fullName evidence="7">MFS transporter</fullName>
    </submittedName>
</protein>
<dbReference type="InterPro" id="IPR020846">
    <property type="entry name" value="MFS_dom"/>
</dbReference>
<feature type="domain" description="Major facilitator superfamily (MFS) profile" evidence="6">
    <location>
        <begin position="1"/>
        <end position="430"/>
    </location>
</feature>
<feature type="transmembrane region" description="Helical" evidence="5">
    <location>
        <begin position="402"/>
        <end position="425"/>
    </location>
</feature>
<comment type="subcellular location">
    <subcellularLocation>
        <location evidence="1">Cell membrane</location>
        <topology evidence="1">Multi-pass membrane protein</topology>
    </subcellularLocation>
</comment>
<feature type="transmembrane region" description="Helical" evidence="5">
    <location>
        <begin position="49"/>
        <end position="68"/>
    </location>
</feature>
<dbReference type="Pfam" id="PF07690">
    <property type="entry name" value="MFS_1"/>
    <property type="match status" value="1"/>
</dbReference>
<dbReference type="EMBL" id="CP127294">
    <property type="protein sequence ID" value="WIX83650.1"/>
    <property type="molecule type" value="Genomic_DNA"/>
</dbReference>
<feature type="transmembrane region" description="Helical" evidence="5">
    <location>
        <begin position="271"/>
        <end position="288"/>
    </location>
</feature>
<keyword evidence="2 5" id="KW-0812">Transmembrane</keyword>
<feature type="transmembrane region" description="Helical" evidence="5">
    <location>
        <begin position="74"/>
        <end position="95"/>
    </location>
</feature>
<feature type="transmembrane region" description="Helical" evidence="5">
    <location>
        <begin position="236"/>
        <end position="259"/>
    </location>
</feature>
<evidence type="ECO:0000256" key="3">
    <source>
        <dbReference type="ARBA" id="ARBA00022989"/>
    </source>
</evidence>